<gene>
    <name evidence="3" type="ORF">TR123383</name>
</gene>
<dbReference type="GO" id="GO:0005774">
    <property type="term" value="C:vacuolar membrane"/>
    <property type="evidence" value="ECO:0007669"/>
    <property type="project" value="TreeGrafter"/>
</dbReference>
<evidence type="ECO:0000313" key="3">
    <source>
        <dbReference type="EMBL" id="JAP42327.1"/>
    </source>
</evidence>
<feature type="region of interest" description="Disordered" evidence="2">
    <location>
        <begin position="566"/>
        <end position="588"/>
    </location>
</feature>
<dbReference type="EMBL" id="GEEE01020898">
    <property type="protein sequence ID" value="JAP42327.1"/>
    <property type="molecule type" value="Transcribed_RNA"/>
</dbReference>
<dbReference type="GO" id="GO:0010508">
    <property type="term" value="P:positive regulation of autophagy"/>
    <property type="evidence" value="ECO:0007669"/>
    <property type="project" value="TreeGrafter"/>
</dbReference>
<evidence type="ECO:0000256" key="1">
    <source>
        <dbReference type="ARBA" id="ARBA00008433"/>
    </source>
</evidence>
<dbReference type="AlphaFoldDB" id="A0A0X3NXN8"/>
<accession>A0A0X3NXN8</accession>
<proteinExistence type="inferred from homology"/>
<reference evidence="3" key="1">
    <citation type="submission" date="2016-01" db="EMBL/GenBank/DDBJ databases">
        <title>Reference transcriptome for the parasite Schistocephalus solidus: insights into the molecular evolution of parasitism.</title>
        <authorList>
            <person name="Hebert F.O."/>
            <person name="Grambauer S."/>
            <person name="Barber I."/>
            <person name="Landry C.R."/>
            <person name="Aubin-Horth N."/>
        </authorList>
    </citation>
    <scope>NUCLEOTIDE SEQUENCE</scope>
</reference>
<name>A0A0X3NXN8_SCHSO</name>
<dbReference type="GO" id="GO:0005096">
    <property type="term" value="F:GTPase activator activity"/>
    <property type="evidence" value="ECO:0007669"/>
    <property type="project" value="TreeGrafter"/>
</dbReference>
<dbReference type="GO" id="GO:1990130">
    <property type="term" value="C:GATOR1 complex"/>
    <property type="evidence" value="ECO:0007669"/>
    <property type="project" value="TreeGrafter"/>
</dbReference>
<comment type="similarity">
    <text evidence="1">Belongs to the NPR2 family.</text>
</comment>
<evidence type="ECO:0008006" key="4">
    <source>
        <dbReference type="Google" id="ProtNLM"/>
    </source>
</evidence>
<organism evidence="3">
    <name type="scientific">Schistocephalus solidus</name>
    <name type="common">Tapeworm</name>
    <dbReference type="NCBI Taxonomy" id="70667"/>
    <lineage>
        <taxon>Eukaryota</taxon>
        <taxon>Metazoa</taxon>
        <taxon>Spiralia</taxon>
        <taxon>Lophotrochozoa</taxon>
        <taxon>Platyhelminthes</taxon>
        <taxon>Cestoda</taxon>
        <taxon>Eucestoda</taxon>
        <taxon>Diphyllobothriidea</taxon>
        <taxon>Diphyllobothriidae</taxon>
        <taxon>Schistocephalus</taxon>
    </lineage>
</organism>
<dbReference type="InterPro" id="IPR009348">
    <property type="entry name" value="NPR2-like"/>
</dbReference>
<protein>
    <recommendedName>
        <fullName evidence="4">Nitrogen permease regulator 2-like protein</fullName>
    </recommendedName>
</protein>
<dbReference type="Pfam" id="PF06218">
    <property type="entry name" value="NPR2"/>
    <property type="match status" value="1"/>
</dbReference>
<dbReference type="PANTHER" id="PTHR12991:SF10">
    <property type="entry name" value="GATOR COMPLEX PROTEIN NPRL2"/>
    <property type="match status" value="1"/>
</dbReference>
<feature type="non-terminal residue" evidence="3">
    <location>
        <position position="1"/>
    </location>
</feature>
<dbReference type="PANTHER" id="PTHR12991">
    <property type="entry name" value="NITROGEN PERMEASE REGULATOR 2/TUMOR SUPPRESSOR CANDIDATE 4"/>
    <property type="match status" value="1"/>
</dbReference>
<dbReference type="GO" id="GO:1904262">
    <property type="term" value="P:negative regulation of TORC1 signaling"/>
    <property type="evidence" value="ECO:0007669"/>
    <property type="project" value="TreeGrafter"/>
</dbReference>
<sequence length="804" mass="89336">FFSNLVCGQCCVTMSGPVRAVELVGILYSAFENVRGPVIGYQYPKDYVSTDQFKQIAHAVIPRADLTHRPITIEEFGHFIVGFPQRIEGTQYKRNTLLFNVCLVVKPQSGACCYDDLTGRHFCLDDGVAGLRPAVQVAYELTARKINRYLAYLEEEFATLSQNTAQNLIPDVYSGFTNGTAEAPMQLFLWRIWSDLREHGLCVATLCDTLPPLYLIFYPRSVNTSITSYFVPGPDEFDQTNFENEETGATEIATNSTDFSFRASDAYPWSRSPSIPISPYEVTDASVFVRIEPRLPLPRSTDHGLQSRNWQMTYALAAPLTEDSSMNFWVACDLTSSRLLPLVDGQRSVAELSRLALVDVNIARLCLTQLANVGAVHAVSVPVFMHHVSEVQLEQGSEAQEAAVELLFSVPGYVGMPRLMELTRNETLKMACLESVLVPRPSAELLSPHFLKNCSIQLICAVLRVYCKLCASPYFNLSHLLAATKPYVELVIPRSSSHYDHPNLQNSCHTATNDSLASNCCDLIPNPPLQNHPKVDLLRLVQFGEVNCLIRRLHCYPISDLPLDTLTPPANPSPEIGADSTQKNQPDRRKVTIVHSLSNAPLPPPAPAPQSSLSRQASLNLDPVLTSLQTRLWSFARSQLMDGVSPVDSIVLSLSSKALRRIQKVMRQQMHDWTPSQFSTLPDAIVTFTVRLLVERVKRERMTPMLTTEAMSGSLQRAHKGAHLVTTTQPPLTVCFSNGDLRDNLLQQTRWVSLISDILKGTKGQSHERTGGGAGGRLDCIHPTQGDLLEVINCLVPQLYLLWH</sequence>
<evidence type="ECO:0000256" key="2">
    <source>
        <dbReference type="SAM" id="MobiDB-lite"/>
    </source>
</evidence>